<sequence>MSDKKTGGAAPLLWEPPVLVIEGKEYPLRKLGLVDIERLTGIVRKVSQSVDALGMVSFDEMTPQKGMEFLISFMPHAMDEVIRFLAGVIGLKPGIPFEDAETKLAKSKAENPQDPNKGTIRDPDIFPLGSEVQLIGLLAEHRNVVDFFTNSKTLFGTLKTLLGRSSEPSTESKADTDGATDTSPEDT</sequence>
<organism evidence="2">
    <name type="scientific">marine sediment metagenome</name>
    <dbReference type="NCBI Taxonomy" id="412755"/>
    <lineage>
        <taxon>unclassified sequences</taxon>
        <taxon>metagenomes</taxon>
        <taxon>ecological metagenomes</taxon>
    </lineage>
</organism>
<gene>
    <name evidence="2" type="ORF">S01H1_00439</name>
</gene>
<comment type="caution">
    <text evidence="2">The sequence shown here is derived from an EMBL/GenBank/DDBJ whole genome shotgun (WGS) entry which is preliminary data.</text>
</comment>
<name>X0T9K1_9ZZZZ</name>
<reference evidence="2" key="1">
    <citation type="journal article" date="2014" name="Front. Microbiol.">
        <title>High frequency of phylogenetically diverse reductive dehalogenase-homologous genes in deep subseafloor sedimentary metagenomes.</title>
        <authorList>
            <person name="Kawai M."/>
            <person name="Futagami T."/>
            <person name="Toyoda A."/>
            <person name="Takaki Y."/>
            <person name="Nishi S."/>
            <person name="Hori S."/>
            <person name="Arai W."/>
            <person name="Tsubouchi T."/>
            <person name="Morono Y."/>
            <person name="Uchiyama I."/>
            <person name="Ito T."/>
            <person name="Fujiyama A."/>
            <person name="Inagaki F."/>
            <person name="Takami H."/>
        </authorList>
    </citation>
    <scope>NUCLEOTIDE SEQUENCE</scope>
    <source>
        <strain evidence="2">Expedition CK06-06</strain>
    </source>
</reference>
<evidence type="ECO:0000256" key="1">
    <source>
        <dbReference type="SAM" id="MobiDB-lite"/>
    </source>
</evidence>
<dbReference type="AlphaFoldDB" id="X0T9K1"/>
<feature type="region of interest" description="Disordered" evidence="1">
    <location>
        <begin position="104"/>
        <end position="124"/>
    </location>
</feature>
<evidence type="ECO:0000313" key="2">
    <source>
        <dbReference type="EMBL" id="GAF72760.1"/>
    </source>
</evidence>
<protein>
    <submittedName>
        <fullName evidence="2">Uncharacterized protein</fullName>
    </submittedName>
</protein>
<proteinExistence type="predicted"/>
<feature type="region of interest" description="Disordered" evidence="1">
    <location>
        <begin position="164"/>
        <end position="187"/>
    </location>
</feature>
<accession>X0T9K1</accession>
<dbReference type="EMBL" id="BARS01000153">
    <property type="protein sequence ID" value="GAF72760.1"/>
    <property type="molecule type" value="Genomic_DNA"/>
</dbReference>